<dbReference type="NCBIfam" id="NF037995">
    <property type="entry name" value="TRAP_S1"/>
    <property type="match status" value="1"/>
</dbReference>
<dbReference type="AlphaFoldDB" id="A0A1I1WNF7"/>
<evidence type="ECO:0000256" key="2">
    <source>
        <dbReference type="ARBA" id="ARBA00009023"/>
    </source>
</evidence>
<gene>
    <name evidence="6" type="ORF">SAMN04488523_10461</name>
</gene>
<proteinExistence type="inferred from homology"/>
<dbReference type="PANTHER" id="PTHR33376:SF7">
    <property type="entry name" value="C4-DICARBOXYLATE-BINDING PROTEIN DCTB"/>
    <property type="match status" value="1"/>
</dbReference>
<evidence type="ECO:0000256" key="4">
    <source>
        <dbReference type="ARBA" id="ARBA00022729"/>
    </source>
</evidence>
<evidence type="ECO:0000313" key="7">
    <source>
        <dbReference type="Proteomes" id="UP000198977"/>
    </source>
</evidence>
<dbReference type="OrthoDB" id="8673861at2"/>
<keyword evidence="4" id="KW-0732">Signal</keyword>
<dbReference type="GO" id="GO:0030288">
    <property type="term" value="C:outer membrane-bounded periplasmic space"/>
    <property type="evidence" value="ECO:0007669"/>
    <property type="project" value="InterPro"/>
</dbReference>
<dbReference type="NCBIfam" id="TIGR00787">
    <property type="entry name" value="dctP"/>
    <property type="match status" value="1"/>
</dbReference>
<keyword evidence="3" id="KW-0813">Transport</keyword>
<dbReference type="InterPro" id="IPR004682">
    <property type="entry name" value="TRAP_DctP"/>
</dbReference>
<dbReference type="PIRSF" id="PIRSF006470">
    <property type="entry name" value="DctB"/>
    <property type="match status" value="1"/>
</dbReference>
<dbReference type="STRING" id="74348.SAMN04488523_10461"/>
<keyword evidence="5" id="KW-0574">Periplasm</keyword>
<name>A0A1I1WNF7_9RHOB</name>
<keyword evidence="7" id="KW-1185">Reference proteome</keyword>
<dbReference type="CDD" id="cd13603">
    <property type="entry name" value="PBP2_TRAP_Siap_TeaA_like"/>
    <property type="match status" value="1"/>
</dbReference>
<dbReference type="InterPro" id="IPR018389">
    <property type="entry name" value="DctP_fam"/>
</dbReference>
<organism evidence="6 7">
    <name type="scientific">Sulfitobacter brevis</name>
    <dbReference type="NCBI Taxonomy" id="74348"/>
    <lineage>
        <taxon>Bacteria</taxon>
        <taxon>Pseudomonadati</taxon>
        <taxon>Pseudomonadota</taxon>
        <taxon>Alphaproteobacteria</taxon>
        <taxon>Rhodobacterales</taxon>
        <taxon>Roseobacteraceae</taxon>
        <taxon>Sulfitobacter</taxon>
    </lineage>
</organism>
<reference evidence="6 7" key="1">
    <citation type="submission" date="2016-10" db="EMBL/GenBank/DDBJ databases">
        <authorList>
            <person name="de Groot N.N."/>
        </authorList>
    </citation>
    <scope>NUCLEOTIDE SEQUENCE [LARGE SCALE GENOMIC DNA]</scope>
    <source>
        <strain evidence="6 7">DSM 11443</strain>
    </source>
</reference>
<accession>A0A1I1WNF7</accession>
<evidence type="ECO:0000256" key="3">
    <source>
        <dbReference type="ARBA" id="ARBA00022448"/>
    </source>
</evidence>
<dbReference type="GO" id="GO:0055085">
    <property type="term" value="P:transmembrane transport"/>
    <property type="evidence" value="ECO:0007669"/>
    <property type="project" value="InterPro"/>
</dbReference>
<comment type="subcellular location">
    <subcellularLocation>
        <location evidence="1">Periplasm</location>
    </subcellularLocation>
</comment>
<dbReference type="EMBL" id="FOMW01000004">
    <property type="protein sequence ID" value="SFD96549.1"/>
    <property type="molecule type" value="Genomic_DNA"/>
</dbReference>
<evidence type="ECO:0000313" key="6">
    <source>
        <dbReference type="EMBL" id="SFD96549.1"/>
    </source>
</evidence>
<dbReference type="InterPro" id="IPR038404">
    <property type="entry name" value="TRAP_DctP_sf"/>
</dbReference>
<comment type="similarity">
    <text evidence="2">Belongs to the bacterial solute-binding protein 7 family.</text>
</comment>
<dbReference type="Proteomes" id="UP000198977">
    <property type="component" value="Unassembled WGS sequence"/>
</dbReference>
<evidence type="ECO:0000256" key="5">
    <source>
        <dbReference type="ARBA" id="ARBA00022764"/>
    </source>
</evidence>
<sequence>MGGNHLINRRSLLIRGGAAASVLCAPNLLRAASNRELRLAHIFPTTHPYHLGLAKFAEEIAARTNGAVTAQVFPSAQLGGEIQILEGMNFGLVDGGAVASGSIPSTHGVNRFHLLDMPYLLKDYEAAERFATGEVGQQFREGLPEEAGFRILGYGASGFHQMVTRDQSVIEPKDVEGLKLRVWEAPGAKLALELLGANPTPMAYGEVFSALQQGVVDGLTNSLTTLYQTKMYEVTKHLAITRHAYVWVPMVLSESAYQSVGEAERKEIDAAGEVATAYWRGLFPQQDAEYEAQFKAEGLNVTQADQAKFRAHVEGGYDRYASLVDGDPDGLIPKLASIGGY</sequence>
<dbReference type="Pfam" id="PF03480">
    <property type="entry name" value="DctP"/>
    <property type="match status" value="1"/>
</dbReference>
<dbReference type="PANTHER" id="PTHR33376">
    <property type="match status" value="1"/>
</dbReference>
<protein>
    <submittedName>
        <fullName evidence="6">Tripartite ATP-independent transporter solute receptor, DctP family</fullName>
    </submittedName>
</protein>
<evidence type="ECO:0000256" key="1">
    <source>
        <dbReference type="ARBA" id="ARBA00004418"/>
    </source>
</evidence>
<dbReference type="Gene3D" id="3.40.190.170">
    <property type="entry name" value="Bacterial extracellular solute-binding protein, family 7"/>
    <property type="match status" value="1"/>
</dbReference>
<keyword evidence="6" id="KW-0675">Receptor</keyword>